<dbReference type="SUPFAM" id="SSF53649">
    <property type="entry name" value="Alkaline phosphatase-like"/>
    <property type="match status" value="1"/>
</dbReference>
<evidence type="ECO:0000313" key="6">
    <source>
        <dbReference type="EMBL" id="CAH1000671.1"/>
    </source>
</evidence>
<comment type="similarity">
    <text evidence="1">Belongs to the sulfatase family.</text>
</comment>
<dbReference type="InterPro" id="IPR050738">
    <property type="entry name" value="Sulfatase"/>
</dbReference>
<dbReference type="PANTHER" id="PTHR42693:SF53">
    <property type="entry name" value="ENDO-4-O-SULFATASE"/>
    <property type="match status" value="1"/>
</dbReference>
<reference evidence="6" key="1">
    <citation type="submission" date="2021-12" db="EMBL/GenBank/DDBJ databases">
        <authorList>
            <person name="Rodrigo-Torres L."/>
            <person name="Arahal R. D."/>
            <person name="Lucena T."/>
        </authorList>
    </citation>
    <scope>NUCLEOTIDE SEQUENCE</scope>
    <source>
        <strain evidence="6">CECT 8419</strain>
    </source>
</reference>
<proteinExistence type="inferred from homology"/>
<keyword evidence="3 6" id="KW-0378">Hydrolase</keyword>
<accession>A0ABN8F1P0</accession>
<keyword evidence="4" id="KW-0106">Calcium</keyword>
<evidence type="ECO:0000259" key="5">
    <source>
        <dbReference type="Pfam" id="PF00884"/>
    </source>
</evidence>
<dbReference type="PROSITE" id="PS00523">
    <property type="entry name" value="SULFATASE_1"/>
    <property type="match status" value="1"/>
</dbReference>
<dbReference type="InterPro" id="IPR000917">
    <property type="entry name" value="Sulfatase_N"/>
</dbReference>
<evidence type="ECO:0000256" key="2">
    <source>
        <dbReference type="ARBA" id="ARBA00022723"/>
    </source>
</evidence>
<sequence>MNQSWYPWLLAIFPLLSACTSPQDTAPAAPPPNIIHIFVDDLGYGDLSCFGATDIATPHIDRLAAEGIKFTEFYSASAVCSPSRAALLTGRYPVRMGINQVFFPESFTGMPPEEVTIAELLRPLGYATGMVGKWHLGHMERYLPLNQGFDSYYGMPYSNDMESAVYLSGNEVDSFDVDQRYMTRTYTERALDFIRDRAGQPFFLYLAHNMPHVPLYASPDFVGSSDRGLYGDVVQELDWSVGQVLRVLDSLQLAENTLVVFSSDNGPWLVMEDHGGSAGALREGKQYTFEGGMRVPTVARWPARIAAGRVYEDLATQMDWMPTFATISGATLPPDRPIDGCDLTAVLEGTGEREDRGLLYIYANELRAYRHGDYKVKLPYAGYAGSPGMKAVAAHDTLLYNLKDDPGEQHNLLTTEPERARALLAEMHREYDELLPLPEQLVIRGRADRSHYDYLAGKRAAD</sequence>
<keyword evidence="7" id="KW-1185">Reference proteome</keyword>
<dbReference type="EC" id="3.1.6.-" evidence="6"/>
<evidence type="ECO:0000256" key="1">
    <source>
        <dbReference type="ARBA" id="ARBA00008779"/>
    </source>
</evidence>
<dbReference type="PANTHER" id="PTHR42693">
    <property type="entry name" value="ARYLSULFATASE FAMILY MEMBER"/>
    <property type="match status" value="1"/>
</dbReference>
<dbReference type="EMBL" id="CAKLPZ010000002">
    <property type="protein sequence ID" value="CAH1000671.1"/>
    <property type="molecule type" value="Genomic_DNA"/>
</dbReference>
<name>A0ABN8F1P0_9BACT</name>
<dbReference type="RefSeq" id="WP_238750706.1">
    <property type="nucleotide sequence ID" value="NZ_CAKLPZ010000002.1"/>
</dbReference>
<dbReference type="InterPro" id="IPR017850">
    <property type="entry name" value="Alkaline_phosphatase_core_sf"/>
</dbReference>
<keyword evidence="2" id="KW-0479">Metal-binding</keyword>
<dbReference type="CDD" id="cd16026">
    <property type="entry name" value="GALNS_like"/>
    <property type="match status" value="1"/>
</dbReference>
<feature type="domain" description="Sulfatase N-terminal" evidence="5">
    <location>
        <begin position="32"/>
        <end position="328"/>
    </location>
</feature>
<evidence type="ECO:0000256" key="4">
    <source>
        <dbReference type="ARBA" id="ARBA00022837"/>
    </source>
</evidence>
<dbReference type="PROSITE" id="PS00149">
    <property type="entry name" value="SULFATASE_2"/>
    <property type="match status" value="1"/>
</dbReference>
<protein>
    <submittedName>
        <fullName evidence="6">N-acetylgalactosamine-6-O-sulfatase</fullName>
        <ecNumber evidence="6">3.1.6.-</ecNumber>
    </submittedName>
</protein>
<dbReference type="Gene3D" id="3.40.720.10">
    <property type="entry name" value="Alkaline Phosphatase, subunit A"/>
    <property type="match status" value="1"/>
</dbReference>
<evidence type="ECO:0000313" key="7">
    <source>
        <dbReference type="Proteomes" id="UP000837803"/>
    </source>
</evidence>
<dbReference type="Proteomes" id="UP000837803">
    <property type="component" value="Unassembled WGS sequence"/>
</dbReference>
<comment type="caution">
    <text evidence="6">The sequence shown here is derived from an EMBL/GenBank/DDBJ whole genome shotgun (WGS) entry which is preliminary data.</text>
</comment>
<dbReference type="Pfam" id="PF00884">
    <property type="entry name" value="Sulfatase"/>
    <property type="match status" value="1"/>
</dbReference>
<dbReference type="GO" id="GO:0016787">
    <property type="term" value="F:hydrolase activity"/>
    <property type="evidence" value="ECO:0007669"/>
    <property type="project" value="UniProtKB-KW"/>
</dbReference>
<gene>
    <name evidence="6" type="ORF">LEM8419_01805</name>
</gene>
<dbReference type="InterPro" id="IPR024607">
    <property type="entry name" value="Sulfatase_CS"/>
</dbReference>
<dbReference type="Gene3D" id="3.30.1120.10">
    <property type="match status" value="1"/>
</dbReference>
<evidence type="ECO:0000256" key="3">
    <source>
        <dbReference type="ARBA" id="ARBA00022801"/>
    </source>
</evidence>
<organism evidence="6 7">
    <name type="scientific">Neolewinella maritima</name>
    <dbReference type="NCBI Taxonomy" id="1383882"/>
    <lineage>
        <taxon>Bacteria</taxon>
        <taxon>Pseudomonadati</taxon>
        <taxon>Bacteroidota</taxon>
        <taxon>Saprospiria</taxon>
        <taxon>Saprospirales</taxon>
        <taxon>Lewinellaceae</taxon>
        <taxon>Neolewinella</taxon>
    </lineage>
</organism>